<feature type="domain" description="DM2" evidence="6">
    <location>
        <begin position="251"/>
        <end position="297"/>
    </location>
</feature>
<evidence type="ECO:0000256" key="4">
    <source>
        <dbReference type="ARBA" id="ARBA00023242"/>
    </source>
</evidence>
<evidence type="ECO:0000259" key="7">
    <source>
        <dbReference type="PROSITE" id="PS51998"/>
    </source>
</evidence>
<feature type="compositionally biased region" description="Basic residues" evidence="5">
    <location>
        <begin position="106"/>
        <end position="120"/>
    </location>
</feature>
<evidence type="ECO:0000256" key="3">
    <source>
        <dbReference type="ARBA" id="ARBA00023163"/>
    </source>
</evidence>
<protein>
    <submittedName>
        <fullName evidence="8">Uncharacterized protein</fullName>
    </submittedName>
</protein>
<dbReference type="GO" id="GO:0001181">
    <property type="term" value="F:RNA polymerase I general transcription initiation factor activity"/>
    <property type="evidence" value="ECO:0007669"/>
    <property type="project" value="UniProtKB-ARBA"/>
</dbReference>
<feature type="region of interest" description="Disordered" evidence="5">
    <location>
        <begin position="207"/>
        <end position="251"/>
    </location>
</feature>
<dbReference type="PANTHER" id="PTHR13844">
    <property type="entry name" value="SWI/SNF-RELATED MATRIX-ASSOCIATED ACTIN-DEPENDENT REGULATOR OF CHROMATIN SUBFAMILY D"/>
    <property type="match status" value="1"/>
</dbReference>
<keyword evidence="2" id="KW-0805">Transcription regulation</keyword>
<dbReference type="SMART" id="SM00151">
    <property type="entry name" value="SWIB"/>
    <property type="match status" value="1"/>
</dbReference>
<evidence type="ECO:0000256" key="1">
    <source>
        <dbReference type="ARBA" id="ARBA00004123"/>
    </source>
</evidence>
<keyword evidence="4" id="KW-0539">Nucleus</keyword>
<feature type="region of interest" description="Disordered" evidence="5">
    <location>
        <begin position="63"/>
        <end position="128"/>
    </location>
</feature>
<feature type="compositionally biased region" description="Acidic residues" evidence="5">
    <location>
        <begin position="89"/>
        <end position="102"/>
    </location>
</feature>
<evidence type="ECO:0000313" key="8">
    <source>
        <dbReference type="EMBL" id="ABK24867.1"/>
    </source>
</evidence>
<dbReference type="SUPFAM" id="SSF109715">
    <property type="entry name" value="DEK C-terminal domain"/>
    <property type="match status" value="1"/>
</dbReference>
<evidence type="ECO:0000256" key="2">
    <source>
        <dbReference type="ARBA" id="ARBA00023015"/>
    </source>
</evidence>
<feature type="compositionally biased region" description="Basic and acidic residues" evidence="5">
    <location>
        <begin position="223"/>
        <end position="234"/>
    </location>
</feature>
<name>A9NW56_PICSI</name>
<accession>A9NW56</accession>
<proteinExistence type="evidence at transcript level"/>
<sequence length="297" mass="33928">MVLEQEIAERLKEILQTADLTTTTTTSIRRKLEEELGVDLTSKKAFIREQVDLYLLQQQQQLENNEVKEEADEGIENEVKEEEHSSEQPGDEEEDEEEDEDEGSGKRSKKSSSNKEKSRKGTGGGFNKLCGLSPELQSVLGVSELSRTQVVKQLWVYIRENDLQDPQNRRKILCDDKLRSVFRKDSIDMFEMNKVLSNHILRLENGNVVSEDSEPKSKRQKQEKKGLEDSESKSKRQKQEKKDGGRVKSSGFCSPLPLSDALVTFLGTGESQLSRAEVVKRIWGYIKDKNLQVGFFR</sequence>
<dbReference type="Gene3D" id="1.10.10.60">
    <property type="entry name" value="Homeodomain-like"/>
    <property type="match status" value="1"/>
</dbReference>
<dbReference type="InterPro" id="IPR019835">
    <property type="entry name" value="SWIB_domain"/>
</dbReference>
<dbReference type="Pfam" id="PF08766">
    <property type="entry name" value="DEK_C"/>
    <property type="match status" value="1"/>
</dbReference>
<reference evidence="8" key="1">
    <citation type="journal article" date="2008" name="BMC Genomics">
        <title>A conifer genomics resource of 200,000 spruce (Picea spp.) ESTs and 6,464 high-quality, sequence-finished full-length cDNAs for Sitka spruce (Picea sitchensis).</title>
        <authorList>
            <person name="Ralph S.G."/>
            <person name="Chun H.J."/>
            <person name="Kolosova N."/>
            <person name="Cooper D."/>
            <person name="Oddy C."/>
            <person name="Ritland C.E."/>
            <person name="Kirkpatrick R."/>
            <person name="Moore R."/>
            <person name="Barber S."/>
            <person name="Holt R.A."/>
            <person name="Jones S.J."/>
            <person name="Marra M.A."/>
            <person name="Douglas C.J."/>
            <person name="Ritland K."/>
            <person name="Bohlmann J."/>
        </authorList>
    </citation>
    <scope>NUCLEOTIDE SEQUENCE</scope>
    <source>
        <tissue evidence="8">Bark</tissue>
    </source>
</reference>
<evidence type="ECO:0000259" key="6">
    <source>
        <dbReference type="PROSITE" id="PS51925"/>
    </source>
</evidence>
<dbReference type="GO" id="GO:0000500">
    <property type="term" value="C:RNA polymerase I upstream activating factor complex"/>
    <property type="evidence" value="ECO:0007669"/>
    <property type="project" value="UniProtKB-ARBA"/>
</dbReference>
<feature type="compositionally biased region" description="Basic and acidic residues" evidence="5">
    <location>
        <begin position="77"/>
        <end position="86"/>
    </location>
</feature>
<comment type="subcellular location">
    <subcellularLocation>
        <location evidence="1">Nucleus</location>
    </subcellularLocation>
</comment>
<dbReference type="Pfam" id="PF02201">
    <property type="entry name" value="SWIB"/>
    <property type="match status" value="2"/>
</dbReference>
<feature type="domain" description="DM2" evidence="6">
    <location>
        <begin position="125"/>
        <end position="202"/>
    </location>
</feature>
<dbReference type="EMBL" id="EF085563">
    <property type="protein sequence ID" value="ABK24867.1"/>
    <property type="molecule type" value="mRNA"/>
</dbReference>
<dbReference type="InterPro" id="IPR003121">
    <property type="entry name" value="SWIB_MDM2_domain"/>
</dbReference>
<dbReference type="FunFam" id="1.10.245.10:FF:000004">
    <property type="entry name" value="Upstream activation factor subunit"/>
    <property type="match status" value="1"/>
</dbReference>
<dbReference type="InterPro" id="IPR014876">
    <property type="entry name" value="DEK_C"/>
</dbReference>
<dbReference type="PROSITE" id="PS51998">
    <property type="entry name" value="DEK_C"/>
    <property type="match status" value="1"/>
</dbReference>
<organism evidence="8">
    <name type="scientific">Picea sitchensis</name>
    <name type="common">Sitka spruce</name>
    <name type="synonym">Pinus sitchensis</name>
    <dbReference type="NCBI Taxonomy" id="3332"/>
    <lineage>
        <taxon>Eukaryota</taxon>
        <taxon>Viridiplantae</taxon>
        <taxon>Streptophyta</taxon>
        <taxon>Embryophyta</taxon>
        <taxon>Tracheophyta</taxon>
        <taxon>Spermatophyta</taxon>
        <taxon>Pinopsida</taxon>
        <taxon>Pinidae</taxon>
        <taxon>Conifers I</taxon>
        <taxon>Pinales</taxon>
        <taxon>Pinaceae</taxon>
        <taxon>Picea</taxon>
    </lineage>
</organism>
<dbReference type="SUPFAM" id="SSF47592">
    <property type="entry name" value="SWIB/MDM2 domain"/>
    <property type="match status" value="2"/>
</dbReference>
<feature type="domain" description="DEK-C" evidence="7">
    <location>
        <begin position="1"/>
        <end position="56"/>
    </location>
</feature>
<dbReference type="CDD" id="cd10567">
    <property type="entry name" value="SWIB-MDM2_like"/>
    <property type="match status" value="2"/>
</dbReference>
<evidence type="ECO:0000256" key="5">
    <source>
        <dbReference type="SAM" id="MobiDB-lite"/>
    </source>
</evidence>
<dbReference type="Gene3D" id="1.10.245.10">
    <property type="entry name" value="SWIB/MDM2 domain"/>
    <property type="match status" value="2"/>
</dbReference>
<dbReference type="AlphaFoldDB" id="A9NW56"/>
<dbReference type="InterPro" id="IPR036885">
    <property type="entry name" value="SWIB_MDM2_dom_sf"/>
</dbReference>
<dbReference type="PROSITE" id="PS51925">
    <property type="entry name" value="SWIB_MDM2"/>
    <property type="match status" value="2"/>
</dbReference>
<keyword evidence="3" id="KW-0804">Transcription</keyword>